<dbReference type="AlphaFoldDB" id="A0A1L7XKF5"/>
<organism evidence="2 3">
    <name type="scientific">Phialocephala subalpina</name>
    <dbReference type="NCBI Taxonomy" id="576137"/>
    <lineage>
        <taxon>Eukaryota</taxon>
        <taxon>Fungi</taxon>
        <taxon>Dikarya</taxon>
        <taxon>Ascomycota</taxon>
        <taxon>Pezizomycotina</taxon>
        <taxon>Leotiomycetes</taxon>
        <taxon>Helotiales</taxon>
        <taxon>Mollisiaceae</taxon>
        <taxon>Phialocephala</taxon>
        <taxon>Phialocephala fortinii species complex</taxon>
    </lineage>
</organism>
<dbReference type="EMBL" id="FJOG01000031">
    <property type="protein sequence ID" value="CZR65416.1"/>
    <property type="molecule type" value="Genomic_DNA"/>
</dbReference>
<name>A0A1L7XKF5_9HELO</name>
<accession>A0A1L7XKF5</accession>
<dbReference type="Proteomes" id="UP000184330">
    <property type="component" value="Unassembled WGS sequence"/>
</dbReference>
<keyword evidence="3" id="KW-1185">Reference proteome</keyword>
<protein>
    <submittedName>
        <fullName evidence="2">Uncharacterized protein</fullName>
    </submittedName>
</protein>
<evidence type="ECO:0000313" key="2">
    <source>
        <dbReference type="EMBL" id="CZR65416.1"/>
    </source>
</evidence>
<sequence length="171" mass="18846">MSQYRIEAQAAAATRRFALPASSTLPSLRGGKGKPNNGEDDDEDPGMLQLRLDWVFNGRAYLKKLGTDTRAGLVEEVEGSDIEVADRGAGYGGVERARNKVFIMRGDVSSDRHPAFVRLLRVCLLVVAMAGVRGEPIVEEDLDGFRSTVDILGSCIIWKVERLLALSNWRR</sequence>
<gene>
    <name evidence="2" type="ORF">PAC_15316</name>
</gene>
<reference evidence="2 3" key="1">
    <citation type="submission" date="2016-03" db="EMBL/GenBank/DDBJ databases">
        <authorList>
            <person name="Ploux O."/>
        </authorList>
    </citation>
    <scope>NUCLEOTIDE SEQUENCE [LARGE SCALE GENOMIC DNA]</scope>
    <source>
        <strain evidence="2 3">UAMH 11012</strain>
    </source>
</reference>
<evidence type="ECO:0000256" key="1">
    <source>
        <dbReference type="SAM" id="MobiDB-lite"/>
    </source>
</evidence>
<feature type="region of interest" description="Disordered" evidence="1">
    <location>
        <begin position="21"/>
        <end position="45"/>
    </location>
</feature>
<proteinExistence type="predicted"/>
<evidence type="ECO:0000313" key="3">
    <source>
        <dbReference type="Proteomes" id="UP000184330"/>
    </source>
</evidence>